<evidence type="ECO:0000256" key="4">
    <source>
        <dbReference type="ARBA" id="ARBA00023187"/>
    </source>
</evidence>
<dbReference type="GO" id="GO:0006397">
    <property type="term" value="P:mRNA processing"/>
    <property type="evidence" value="ECO:0007669"/>
    <property type="project" value="UniProtKB-KW"/>
</dbReference>
<dbReference type="InterPro" id="IPR001680">
    <property type="entry name" value="WD40_rpt"/>
</dbReference>
<dbReference type="Gene3D" id="2.130.10.10">
    <property type="entry name" value="YVTN repeat-like/Quinoprotein amine dehydrogenase"/>
    <property type="match status" value="1"/>
</dbReference>
<dbReference type="GO" id="GO:0071013">
    <property type="term" value="C:catalytic step 2 spliceosome"/>
    <property type="evidence" value="ECO:0007669"/>
    <property type="project" value="TreeGrafter"/>
</dbReference>
<comment type="caution">
    <text evidence="6">The sequence shown here is derived from an EMBL/GenBank/DDBJ whole genome shotgun (WGS) entry which is preliminary data.</text>
</comment>
<dbReference type="InterPro" id="IPR019775">
    <property type="entry name" value="WD40_repeat_CS"/>
</dbReference>
<feature type="repeat" description="WD" evidence="5">
    <location>
        <begin position="24"/>
        <end position="65"/>
    </location>
</feature>
<keyword evidence="3" id="KW-0677">Repeat</keyword>
<dbReference type="PRINTS" id="PR00320">
    <property type="entry name" value="GPROTEINBRPT"/>
</dbReference>
<organism evidence="6 7">
    <name type="scientific">Metschnikowia bicuspidata var. bicuspidata NRRL YB-4993</name>
    <dbReference type="NCBI Taxonomy" id="869754"/>
    <lineage>
        <taxon>Eukaryota</taxon>
        <taxon>Fungi</taxon>
        <taxon>Dikarya</taxon>
        <taxon>Ascomycota</taxon>
        <taxon>Saccharomycotina</taxon>
        <taxon>Pichiomycetes</taxon>
        <taxon>Metschnikowiaceae</taxon>
        <taxon>Metschnikowia</taxon>
    </lineage>
</organism>
<dbReference type="PANTHER" id="PTHR44006">
    <property type="entry name" value="U5 SMALL NUCLEAR RIBONUCLEOPROTEIN 40 KDA PROTEIN"/>
    <property type="match status" value="1"/>
</dbReference>
<feature type="repeat" description="WD" evidence="5">
    <location>
        <begin position="71"/>
        <end position="111"/>
    </location>
</feature>
<dbReference type="InterPro" id="IPR015943">
    <property type="entry name" value="WD40/YVTN_repeat-like_dom_sf"/>
</dbReference>
<dbReference type="GO" id="GO:0003723">
    <property type="term" value="F:RNA binding"/>
    <property type="evidence" value="ECO:0007669"/>
    <property type="project" value="TreeGrafter"/>
</dbReference>
<evidence type="ECO:0000313" key="6">
    <source>
        <dbReference type="EMBL" id="OBA24289.1"/>
    </source>
</evidence>
<dbReference type="CDD" id="cd00200">
    <property type="entry name" value="WD40"/>
    <property type="match status" value="1"/>
</dbReference>
<dbReference type="PROSITE" id="PS00678">
    <property type="entry name" value="WD_REPEATS_1"/>
    <property type="match status" value="2"/>
</dbReference>
<dbReference type="EMBL" id="LXTC01000001">
    <property type="protein sequence ID" value="OBA24289.1"/>
    <property type="molecule type" value="Genomic_DNA"/>
</dbReference>
<dbReference type="GeneID" id="30029812"/>
<feature type="repeat" description="WD" evidence="5">
    <location>
        <begin position="288"/>
        <end position="321"/>
    </location>
</feature>
<dbReference type="AlphaFoldDB" id="A0A1A0HJF3"/>
<dbReference type="Pfam" id="PF00400">
    <property type="entry name" value="WD40"/>
    <property type="match status" value="4"/>
</dbReference>
<keyword evidence="7" id="KW-1185">Reference proteome</keyword>
<evidence type="ECO:0000256" key="3">
    <source>
        <dbReference type="ARBA" id="ARBA00022737"/>
    </source>
</evidence>
<evidence type="ECO:0000256" key="2">
    <source>
        <dbReference type="ARBA" id="ARBA00022664"/>
    </source>
</evidence>
<evidence type="ECO:0000256" key="1">
    <source>
        <dbReference type="ARBA" id="ARBA00022574"/>
    </source>
</evidence>
<dbReference type="Proteomes" id="UP000092555">
    <property type="component" value="Unassembled WGS sequence"/>
</dbReference>
<keyword evidence="2" id="KW-0507">mRNA processing</keyword>
<keyword evidence="4" id="KW-0508">mRNA splicing</keyword>
<gene>
    <name evidence="6" type="ORF">METBIDRAFT_37182</name>
</gene>
<dbReference type="PANTHER" id="PTHR44006:SF1">
    <property type="entry name" value="U5 SMALL NUCLEAR RIBONUCLEOPROTEIN 40 KDA PROTEIN"/>
    <property type="match status" value="1"/>
</dbReference>
<sequence length="321" mass="34442">MSLITNPVKNAESRSILFEKAVVLSGHTGAVFSIEFSADGHNIASAGMDRTIRLWNLPTTADNEAPNYGVIEGHKKAITSLSWILSSKILSASADSTVSVWDAETGQRLKTGKGHELTVNDCSTSSEGPYLSVGDDGTIRLWDEREKYEVSKIETPYPILACDLSSDGKIAYVAGIDPSVRAYDVSSGSLLWSCDGFTETTTGLALSSDESMLVLRAMDGSVYTINAKSFVPAGVSRKGQTYEGAVGGAQMLVSRAKFSHDDIYICLASDDHLATMWGTASQRMAAKLTGHEAAVVDIDFHPREKILASCALDGDIIVREF</sequence>
<evidence type="ECO:0000313" key="7">
    <source>
        <dbReference type="Proteomes" id="UP000092555"/>
    </source>
</evidence>
<dbReference type="STRING" id="869754.A0A1A0HJF3"/>
<dbReference type="PROSITE" id="PS50294">
    <property type="entry name" value="WD_REPEATS_REGION"/>
    <property type="match status" value="3"/>
</dbReference>
<dbReference type="SUPFAM" id="SSF50978">
    <property type="entry name" value="WD40 repeat-like"/>
    <property type="match status" value="1"/>
</dbReference>
<dbReference type="InterPro" id="IPR036322">
    <property type="entry name" value="WD40_repeat_dom_sf"/>
</dbReference>
<accession>A0A1A0HJF3</accession>
<dbReference type="GO" id="GO:0008380">
    <property type="term" value="P:RNA splicing"/>
    <property type="evidence" value="ECO:0007669"/>
    <property type="project" value="UniProtKB-KW"/>
</dbReference>
<evidence type="ECO:0000256" key="5">
    <source>
        <dbReference type="PROSITE-ProRule" id="PRU00221"/>
    </source>
</evidence>
<dbReference type="SMART" id="SM00320">
    <property type="entry name" value="WD40"/>
    <property type="match status" value="7"/>
</dbReference>
<keyword evidence="1 5" id="KW-0853">WD repeat</keyword>
<dbReference type="InterPro" id="IPR052234">
    <property type="entry name" value="U5_snRNP_Component"/>
</dbReference>
<reference evidence="6 7" key="1">
    <citation type="submission" date="2016-05" db="EMBL/GenBank/DDBJ databases">
        <title>Comparative genomics of biotechnologically important yeasts.</title>
        <authorList>
            <consortium name="DOE Joint Genome Institute"/>
            <person name="Riley R."/>
            <person name="Haridas S."/>
            <person name="Wolfe K.H."/>
            <person name="Lopes M.R."/>
            <person name="Hittinger C.T."/>
            <person name="Goker M."/>
            <person name="Salamov A."/>
            <person name="Wisecaver J."/>
            <person name="Long T.M."/>
            <person name="Aerts A.L."/>
            <person name="Barry K."/>
            <person name="Choi C."/>
            <person name="Clum A."/>
            <person name="Coughlan A.Y."/>
            <person name="Deshpande S."/>
            <person name="Douglass A.P."/>
            <person name="Hanson S.J."/>
            <person name="Klenk H.-P."/>
            <person name="LaButti K."/>
            <person name="Lapidus A."/>
            <person name="Lindquist E."/>
            <person name="Lipzen A."/>
            <person name="Meier-kolthoff J.P."/>
            <person name="Ohm R.A."/>
            <person name="Otillar R.P."/>
            <person name="Pangilinan J."/>
            <person name="Peng Y."/>
            <person name="Rokas A."/>
            <person name="Rosa C.A."/>
            <person name="Scheuner C."/>
            <person name="Sibirny A.A."/>
            <person name="Slot J.C."/>
            <person name="Stielow J.B."/>
            <person name="Sun H."/>
            <person name="Kurtzman C.P."/>
            <person name="Blackwell M."/>
            <person name="Grigoriev I.V."/>
            <person name="Jeffries T.W."/>
        </authorList>
    </citation>
    <scope>NUCLEOTIDE SEQUENCE [LARGE SCALE GENOMIC DNA]</scope>
    <source>
        <strain evidence="6 7">NRRL YB-4993</strain>
    </source>
</reference>
<dbReference type="OrthoDB" id="1068471at2759"/>
<proteinExistence type="predicted"/>
<dbReference type="PROSITE" id="PS50082">
    <property type="entry name" value="WD_REPEATS_2"/>
    <property type="match status" value="4"/>
</dbReference>
<dbReference type="InterPro" id="IPR020472">
    <property type="entry name" value="WD40_PAC1"/>
</dbReference>
<protein>
    <submittedName>
        <fullName evidence="6">Uncharacterized protein</fullName>
    </submittedName>
</protein>
<dbReference type="RefSeq" id="XP_018714770.1">
    <property type="nucleotide sequence ID" value="XM_018856836.1"/>
</dbReference>
<feature type="repeat" description="WD" evidence="5">
    <location>
        <begin position="112"/>
        <end position="152"/>
    </location>
</feature>
<name>A0A1A0HJF3_9ASCO</name>